<feature type="signal peptide" evidence="1">
    <location>
        <begin position="1"/>
        <end position="18"/>
    </location>
</feature>
<dbReference type="PANTHER" id="PTHR45661:SF3">
    <property type="entry name" value="IG-LIKE DOMAIN-CONTAINING PROTEIN"/>
    <property type="match status" value="1"/>
</dbReference>
<name>A0A133PVP7_9BACT</name>
<sequence>MRKILLLGFMLLSLFATAQETFEVNQITYAVTGESTVATNKYSGKDVNVTVPEQVQHNGKTYTVTAIGAESFSWTKVQSVEMPSTILAIKDKAFQFAEINKVTLPANLKTIGKSAYSSAKMEELEIPASVTEIGENAFLSCSKLKTIKFNEGLKTIGKGAFYHDALVTELVLPNTLEEIGGAAFSRCTALSNLTLPKNLVSIGEAAFLECANIKSLTLPDKLKSIGAEAFLRCTGITSLNIPASVEKLGDSFVSMTSINSITVDPNSEFFYVKDNNALYGKKQNVLYLVLMKGLTNLVVQDGTIGISGGACWGSEVQDVTLPSSLIAINDFAFFGTAISKINLPTSLTFIGEQAFAETKLTDIVIPENVTMLSKGVFAKCSELVSATLPSSMTIIDNLAFGFDSKLAKVVYLGSKVPEIVDYSEDYYSPFYQIADGAKLYVPKGCVQAFKDEHWNDFFTIVESDHSILQPVSFDPADGTKVSGYKPMTFKIEFNEPVTVVNENPDVALRKKALFYPNSLPTDGSWVVTLNSDKKSVNVWNNDGDGGVNYYNFNEKIEYFVVIPSGIVRNAQGDMNERLVIKLVNTESDGIDASKLNKGNAPVVGYYNLNGQRNNGLVKGINIVKYADGTAKKIIVK</sequence>
<dbReference type="PANTHER" id="PTHR45661">
    <property type="entry name" value="SURFACE ANTIGEN"/>
    <property type="match status" value="1"/>
</dbReference>
<dbReference type="AlphaFoldDB" id="A0A133PVP7"/>
<dbReference type="PATRIC" id="fig|28128.5.peg.2573"/>
<dbReference type="InterPro" id="IPR026906">
    <property type="entry name" value="LRR_5"/>
</dbReference>
<comment type="caution">
    <text evidence="2">The sequence shown here is derived from an EMBL/GenBank/DDBJ whole genome shotgun (WGS) entry which is preliminary data.</text>
</comment>
<dbReference type="InterPro" id="IPR032675">
    <property type="entry name" value="LRR_dom_sf"/>
</dbReference>
<evidence type="ECO:0008006" key="4">
    <source>
        <dbReference type="Google" id="ProtNLM"/>
    </source>
</evidence>
<dbReference type="Gene3D" id="3.80.10.10">
    <property type="entry name" value="Ribonuclease Inhibitor"/>
    <property type="match status" value="2"/>
</dbReference>
<dbReference type="RefSeq" id="WP_060941270.1">
    <property type="nucleotide sequence ID" value="NZ_KQ957321.1"/>
</dbReference>
<dbReference type="EMBL" id="LRQG01000222">
    <property type="protein sequence ID" value="KXA33435.1"/>
    <property type="molecule type" value="Genomic_DNA"/>
</dbReference>
<dbReference type="Proteomes" id="UP000070533">
    <property type="component" value="Unassembled WGS sequence"/>
</dbReference>
<evidence type="ECO:0000313" key="2">
    <source>
        <dbReference type="EMBL" id="KXA33435.1"/>
    </source>
</evidence>
<keyword evidence="3" id="KW-1185">Reference proteome</keyword>
<dbReference type="Pfam" id="PF13306">
    <property type="entry name" value="LRR_5"/>
    <property type="match status" value="2"/>
</dbReference>
<dbReference type="OrthoDB" id="1066099at2"/>
<organism evidence="2 3">
    <name type="scientific">Prevotella corporis</name>
    <dbReference type="NCBI Taxonomy" id="28128"/>
    <lineage>
        <taxon>Bacteria</taxon>
        <taxon>Pseudomonadati</taxon>
        <taxon>Bacteroidota</taxon>
        <taxon>Bacteroidia</taxon>
        <taxon>Bacteroidales</taxon>
        <taxon>Prevotellaceae</taxon>
        <taxon>Prevotella</taxon>
    </lineage>
</organism>
<feature type="chain" id="PRO_5007458342" description="Leucine Rich repeat-containing domain protein" evidence="1">
    <location>
        <begin position="19"/>
        <end position="636"/>
    </location>
</feature>
<dbReference type="InterPro" id="IPR053139">
    <property type="entry name" value="Surface_bspA-like"/>
</dbReference>
<accession>A0A133PVP7</accession>
<dbReference type="SUPFAM" id="SSF52058">
    <property type="entry name" value="L domain-like"/>
    <property type="match status" value="1"/>
</dbReference>
<reference evidence="3" key="1">
    <citation type="submission" date="2016-01" db="EMBL/GenBank/DDBJ databases">
        <authorList>
            <person name="Mitreva M."/>
            <person name="Pepin K.H."/>
            <person name="Mihindukulasuriya K.A."/>
            <person name="Fulton R."/>
            <person name="Fronick C."/>
            <person name="O'Laughlin M."/>
            <person name="Miner T."/>
            <person name="Herter B."/>
            <person name="Rosa B.A."/>
            <person name="Cordes M."/>
            <person name="Tomlinson C."/>
            <person name="Wollam A."/>
            <person name="Palsikar V.B."/>
            <person name="Mardis E.R."/>
            <person name="Wilson R.K."/>
        </authorList>
    </citation>
    <scope>NUCLEOTIDE SEQUENCE [LARGE SCALE GENOMIC DNA]</scope>
    <source>
        <strain evidence="3">MJR7716</strain>
    </source>
</reference>
<evidence type="ECO:0000313" key="3">
    <source>
        <dbReference type="Proteomes" id="UP000070533"/>
    </source>
</evidence>
<protein>
    <recommendedName>
        <fullName evidence="4">Leucine Rich repeat-containing domain protein</fullName>
    </recommendedName>
</protein>
<dbReference type="eggNOG" id="COG3209">
    <property type="taxonomic scope" value="Bacteria"/>
</dbReference>
<gene>
    <name evidence="2" type="ORF">HMPREF3226_02505</name>
</gene>
<keyword evidence="1" id="KW-0732">Signal</keyword>
<dbReference type="STRING" id="28128.HMPREF3226_02505"/>
<proteinExistence type="predicted"/>
<evidence type="ECO:0000256" key="1">
    <source>
        <dbReference type="SAM" id="SignalP"/>
    </source>
</evidence>